<dbReference type="AlphaFoldDB" id="A0AAJ2US60"/>
<organism evidence="2 3">
    <name type="scientific">Streptomyces europaeiscabiei</name>
    <dbReference type="NCBI Taxonomy" id="146819"/>
    <lineage>
        <taxon>Bacteria</taxon>
        <taxon>Bacillati</taxon>
        <taxon>Actinomycetota</taxon>
        <taxon>Actinomycetes</taxon>
        <taxon>Kitasatosporales</taxon>
        <taxon>Streptomycetaceae</taxon>
        <taxon>Streptomyces</taxon>
    </lineage>
</organism>
<feature type="region of interest" description="Disordered" evidence="1">
    <location>
        <begin position="52"/>
        <end position="87"/>
    </location>
</feature>
<gene>
    <name evidence="2" type="ORF">PV367_44775</name>
</gene>
<accession>A0AAJ2US60</accession>
<proteinExistence type="predicted"/>
<evidence type="ECO:0000313" key="2">
    <source>
        <dbReference type="EMBL" id="MDX3136756.1"/>
    </source>
</evidence>
<comment type="caution">
    <text evidence="2">The sequence shown here is derived from an EMBL/GenBank/DDBJ whole genome shotgun (WGS) entry which is preliminary data.</text>
</comment>
<name>A0AAJ2US60_9ACTN</name>
<dbReference type="Proteomes" id="UP001273589">
    <property type="component" value="Unassembled WGS sequence"/>
</dbReference>
<evidence type="ECO:0000256" key="1">
    <source>
        <dbReference type="SAM" id="MobiDB-lite"/>
    </source>
</evidence>
<evidence type="ECO:0000313" key="3">
    <source>
        <dbReference type="Proteomes" id="UP001273589"/>
    </source>
</evidence>
<sequence>MSTWQNPSFTGTLSHAVLPGAPGGLVKDVLTTSAAPVAGLELPSRTLPVAYEEPEARADLPADPGPVQRAPYQVTPSRPTGPRVTPV</sequence>
<reference evidence="2" key="1">
    <citation type="journal article" date="2023" name="Microb. Genom.">
        <title>Mesoterricola silvestris gen. nov., sp. nov., Mesoterricola sediminis sp. nov., Geothrix oryzae sp. nov., Geothrix edaphica sp. nov., Geothrix rubra sp. nov., and Geothrix limicola sp. nov., six novel members of Acidobacteriota isolated from soils.</title>
        <authorList>
            <person name="Weisberg A.J."/>
            <person name="Pearce E."/>
            <person name="Kramer C.G."/>
            <person name="Chang J.H."/>
            <person name="Clarke C.R."/>
        </authorList>
    </citation>
    <scope>NUCLEOTIDE SEQUENCE</scope>
    <source>
        <strain evidence="2">ND06-05F</strain>
    </source>
</reference>
<dbReference type="EMBL" id="JARAWN010000660">
    <property type="protein sequence ID" value="MDX3136756.1"/>
    <property type="molecule type" value="Genomic_DNA"/>
</dbReference>
<protein>
    <submittedName>
        <fullName evidence="2">Uncharacterized protein</fullName>
    </submittedName>
</protein>
<dbReference type="RefSeq" id="WP_319699915.1">
    <property type="nucleotide sequence ID" value="NZ_JARAWN010000660.1"/>
</dbReference>
<feature type="non-terminal residue" evidence="2">
    <location>
        <position position="87"/>
    </location>
</feature>